<gene>
    <name evidence="2" type="ORF">SDC9_59524</name>
</gene>
<dbReference type="AlphaFoldDB" id="A0A644XAN4"/>
<evidence type="ECO:0000256" key="1">
    <source>
        <dbReference type="SAM" id="MobiDB-lite"/>
    </source>
</evidence>
<evidence type="ECO:0008006" key="3">
    <source>
        <dbReference type="Google" id="ProtNLM"/>
    </source>
</evidence>
<comment type="caution">
    <text evidence="2">The sequence shown here is derived from an EMBL/GenBank/DDBJ whole genome shotgun (WGS) entry which is preliminary data.</text>
</comment>
<sequence>MIGLGLAAGIGWAERGRATPVGSGPSPRRARTTALRRRSPKRKRRPAGRRFSVRPVSELLGREAHHRVGAAFDPREMHRAGGQLAGHVVAAGGDLALVEGLVRGAAVERGIGRLRHPGPHQAKADVAHQVHEVIAARQRRVRVLHAVLHEEHPRRLQLLRGGLERVGEGLHPLVAVMRLALGLDHLEEGHDVLAAVLRELATDEVKRLHAVRTLVDHRDPGVAGELRHPLFFDVAVAAIDLLRQHRGLEALVGEEALDDGRHQRDQPLGIGVTGLVGAVDQMRAPEGEGARALEEGLLVHQRAADVGVHDQRIGRAGRVGDAGHGAALQPVLGVEHRILIGGLGHGIALQADAETGLVHHREHCAHALVQVAEQPAGRAVIVHHAGRVAVDAHLLLDLADRDRVARAERAVVVDQELRHNEERDPLGALAAAGRLGQHQMDDVLGHVVIARRDEDLLAGDLVGTVVLRLGLGAHHAQIGAAMRLGQVHRAGPLAGHHLRQVFRLLLGGAMGVDRRIGAVRQALIHVEGHVGRDEHLAHGAVQHIGHALAAILRIAVERGPAALLHRLEGGLEALRRAHDAVLEHAALAVAHGVQRRKDLGRDLGRGIEHGFGEVALHLLIAGDARLRDLEELVQDELHVAGVGGVARHLSLPNLPYSAAAASSGPSSASCWSPQAICSLSSAIA</sequence>
<dbReference type="EMBL" id="VSSQ01002078">
    <property type="protein sequence ID" value="MPM13169.1"/>
    <property type="molecule type" value="Genomic_DNA"/>
</dbReference>
<feature type="region of interest" description="Disordered" evidence="1">
    <location>
        <begin position="16"/>
        <end position="52"/>
    </location>
</feature>
<proteinExistence type="predicted"/>
<name>A0A644XAN4_9ZZZZ</name>
<reference evidence="2" key="1">
    <citation type="submission" date="2019-08" db="EMBL/GenBank/DDBJ databases">
        <authorList>
            <person name="Kucharzyk K."/>
            <person name="Murdoch R.W."/>
            <person name="Higgins S."/>
            <person name="Loffler F."/>
        </authorList>
    </citation>
    <scope>NUCLEOTIDE SEQUENCE</scope>
</reference>
<feature type="compositionally biased region" description="Basic residues" evidence="1">
    <location>
        <begin position="28"/>
        <end position="52"/>
    </location>
</feature>
<organism evidence="2">
    <name type="scientific">bioreactor metagenome</name>
    <dbReference type="NCBI Taxonomy" id="1076179"/>
    <lineage>
        <taxon>unclassified sequences</taxon>
        <taxon>metagenomes</taxon>
        <taxon>ecological metagenomes</taxon>
    </lineage>
</organism>
<evidence type="ECO:0000313" key="2">
    <source>
        <dbReference type="EMBL" id="MPM13169.1"/>
    </source>
</evidence>
<protein>
    <recommendedName>
        <fullName evidence="3">NAD-specific glutamate dehydrogenase</fullName>
    </recommendedName>
</protein>
<accession>A0A644XAN4</accession>